<feature type="region of interest" description="Disordered" evidence="1">
    <location>
        <begin position="9"/>
        <end position="30"/>
    </location>
</feature>
<protein>
    <submittedName>
        <fullName evidence="2">Uncharacterized protein</fullName>
    </submittedName>
</protein>
<evidence type="ECO:0000256" key="1">
    <source>
        <dbReference type="SAM" id="MobiDB-lite"/>
    </source>
</evidence>
<name>B8HRI3_CYAP4</name>
<dbReference type="KEGG" id="cyn:Cyan7425_3528"/>
<dbReference type="AlphaFoldDB" id="B8HRI3"/>
<proteinExistence type="predicted"/>
<dbReference type="HOGENOM" id="CLU_2568136_0_0_3"/>
<dbReference type="EMBL" id="CP001344">
    <property type="protein sequence ID" value="ACL45850.1"/>
    <property type="molecule type" value="Genomic_DNA"/>
</dbReference>
<evidence type="ECO:0000313" key="2">
    <source>
        <dbReference type="EMBL" id="ACL45850.1"/>
    </source>
</evidence>
<sequence length="81" mass="9475">MFEQDLLIETQSVSEPSTIPQPIRNGERASQEPLQVLRFQRQFKREPLQDLIAAVDLEMDDRTFLQTRSVLVDQNSPLWSF</sequence>
<accession>B8HRI3</accession>
<organism evidence="2">
    <name type="scientific">Cyanothece sp. (strain PCC 7425 / ATCC 29141)</name>
    <dbReference type="NCBI Taxonomy" id="395961"/>
    <lineage>
        <taxon>Bacteria</taxon>
        <taxon>Bacillati</taxon>
        <taxon>Cyanobacteriota</taxon>
        <taxon>Cyanophyceae</taxon>
        <taxon>Gomontiellales</taxon>
        <taxon>Cyanothecaceae</taxon>
        <taxon>Cyanothece</taxon>
    </lineage>
</organism>
<gene>
    <name evidence="2" type="ordered locus">Cyan7425_3528</name>
</gene>
<feature type="compositionally biased region" description="Polar residues" evidence="1">
    <location>
        <begin position="9"/>
        <end position="20"/>
    </location>
</feature>
<reference evidence="2" key="1">
    <citation type="submission" date="2009-01" db="EMBL/GenBank/DDBJ databases">
        <title>Complete sequence of chromosome Cyanothece sp. PCC 7425.</title>
        <authorList>
            <consortium name="US DOE Joint Genome Institute"/>
            <person name="Lucas S."/>
            <person name="Copeland A."/>
            <person name="Lapidus A."/>
            <person name="Glavina del Rio T."/>
            <person name="Dalin E."/>
            <person name="Tice H."/>
            <person name="Bruce D."/>
            <person name="Goodwin L."/>
            <person name="Pitluck S."/>
            <person name="Sims D."/>
            <person name="Meineke L."/>
            <person name="Brettin T."/>
            <person name="Detter J.C."/>
            <person name="Han C."/>
            <person name="Larimer F."/>
            <person name="Land M."/>
            <person name="Hauser L."/>
            <person name="Kyrpides N."/>
            <person name="Ovchinnikova G."/>
            <person name="Liberton M."/>
            <person name="Stoeckel J."/>
            <person name="Banerjee A."/>
            <person name="Singh A."/>
            <person name="Page L."/>
            <person name="Sato H."/>
            <person name="Zhao L."/>
            <person name="Sherman L."/>
            <person name="Pakrasi H."/>
            <person name="Richardson P."/>
        </authorList>
    </citation>
    <scope>NUCLEOTIDE SEQUENCE</scope>
    <source>
        <strain evidence="2">PCC 7425</strain>
    </source>
</reference>